<comment type="similarity">
    <text evidence="1 3">Belongs to the ETS family.</text>
</comment>
<dbReference type="PANTHER" id="PTHR11849">
    <property type="entry name" value="ETS"/>
    <property type="match status" value="1"/>
</dbReference>
<feature type="region of interest" description="Disordered" evidence="4">
    <location>
        <begin position="446"/>
        <end position="468"/>
    </location>
</feature>
<sequence>MSQKEKKGAGVDLFKVKLEPPSLDSEQFGGSRTIVTQGDDKDSTRHTIEVLLDIKKEMNVSELMHHSSSPPSQSSIDSTITLWQFLLELLQQEQNGDIIEWTRGADGEFRLIDAEAVARKWGQRKAKPHMNYDKLSRALRYYYEKNIIKKVIGKKFVYRFVTTDTQSMSNAPSDYCTPPNMSMCFVKEEQDIKHEIPTCLPAPVPPPPPTNISRNTDFSALSLLGTDVPSTAHSVSTPSPTDSVCSPSSSITSSATPSTSSPVDESRQSRKRSLSPNLATSSVSSSATSSSFTSTTSSMTTLSAPPPSKKGMKPNPLNLTGTTDFTLAPPLSPFFMLQNHQNSPLLQQQIGQLYAFTAANALASAGLYGPQISPLLTSQSPFRSPLTTPKNLGLGDIGKTPGTGDSQVFQFPPVSAFQSNNTLLNTFSNLISPIAPFMMPSQSSTSFKFPSTSDSLKTPTVPIKMPTL</sequence>
<dbReference type="AlphaFoldDB" id="A0AAE9AE52"/>
<dbReference type="SUPFAM" id="SSF46785">
    <property type="entry name" value="Winged helix' DNA-binding domain"/>
    <property type="match status" value="1"/>
</dbReference>
<accession>A0AAE9AE52</accession>
<proteinExistence type="inferred from homology"/>
<dbReference type="SMART" id="SM00413">
    <property type="entry name" value="ETS"/>
    <property type="match status" value="1"/>
</dbReference>
<feature type="compositionally biased region" description="Low complexity" evidence="4">
    <location>
        <begin position="234"/>
        <end position="263"/>
    </location>
</feature>
<dbReference type="PRINTS" id="PR00454">
    <property type="entry name" value="ETSDOMAIN"/>
</dbReference>
<evidence type="ECO:0000256" key="2">
    <source>
        <dbReference type="ARBA" id="ARBA00023125"/>
    </source>
</evidence>
<name>A0AAE9AE52_CAEBR</name>
<dbReference type="GO" id="GO:0006357">
    <property type="term" value="P:regulation of transcription by RNA polymerase II"/>
    <property type="evidence" value="ECO:0007669"/>
    <property type="project" value="InterPro"/>
</dbReference>
<evidence type="ECO:0000259" key="5">
    <source>
        <dbReference type="PROSITE" id="PS50061"/>
    </source>
</evidence>
<protein>
    <recommendedName>
        <fullName evidence="5">ETS domain-containing protein</fullName>
    </recommendedName>
</protein>
<keyword evidence="3" id="KW-0539">Nucleus</keyword>
<evidence type="ECO:0000256" key="3">
    <source>
        <dbReference type="RuleBase" id="RU004019"/>
    </source>
</evidence>
<feature type="region of interest" description="Disordered" evidence="4">
    <location>
        <begin position="229"/>
        <end position="320"/>
    </location>
</feature>
<dbReference type="PROSITE" id="PS00346">
    <property type="entry name" value="ETS_DOMAIN_2"/>
    <property type="match status" value="1"/>
</dbReference>
<gene>
    <name evidence="6" type="ORF">L3Y34_005602</name>
</gene>
<dbReference type="Proteomes" id="UP000827892">
    <property type="component" value="Chromosome IV"/>
</dbReference>
<dbReference type="Gene3D" id="1.10.10.10">
    <property type="entry name" value="Winged helix-like DNA-binding domain superfamily/Winged helix DNA-binding domain"/>
    <property type="match status" value="1"/>
</dbReference>
<dbReference type="PROSITE" id="PS50061">
    <property type="entry name" value="ETS_DOMAIN_3"/>
    <property type="match status" value="1"/>
</dbReference>
<feature type="compositionally biased region" description="Low complexity" evidence="4">
    <location>
        <begin position="274"/>
        <end position="303"/>
    </location>
</feature>
<dbReference type="GO" id="GO:0003700">
    <property type="term" value="F:DNA-binding transcription factor activity"/>
    <property type="evidence" value="ECO:0007669"/>
    <property type="project" value="InterPro"/>
</dbReference>
<reference evidence="6 7" key="1">
    <citation type="submission" date="2022-05" db="EMBL/GenBank/DDBJ databases">
        <title>Chromosome-level reference genomes for two strains of Caenorhabditis briggsae: an improved platform for comparative genomics.</title>
        <authorList>
            <person name="Stevens L."/>
            <person name="Andersen E.C."/>
        </authorList>
    </citation>
    <scope>NUCLEOTIDE SEQUENCE [LARGE SCALE GENOMIC DNA]</scope>
    <source>
        <strain evidence="6">QX1410_ONT</strain>
        <tissue evidence="6">Whole-organism</tissue>
    </source>
</reference>
<organism evidence="6 7">
    <name type="scientific">Caenorhabditis briggsae</name>
    <dbReference type="NCBI Taxonomy" id="6238"/>
    <lineage>
        <taxon>Eukaryota</taxon>
        <taxon>Metazoa</taxon>
        <taxon>Ecdysozoa</taxon>
        <taxon>Nematoda</taxon>
        <taxon>Chromadorea</taxon>
        <taxon>Rhabditida</taxon>
        <taxon>Rhabditina</taxon>
        <taxon>Rhabditomorpha</taxon>
        <taxon>Rhabditoidea</taxon>
        <taxon>Rhabditidae</taxon>
        <taxon>Peloderinae</taxon>
        <taxon>Caenorhabditis</taxon>
    </lineage>
</organism>
<dbReference type="GO" id="GO:0005634">
    <property type="term" value="C:nucleus"/>
    <property type="evidence" value="ECO:0007669"/>
    <property type="project" value="UniProtKB-SubCell"/>
</dbReference>
<keyword evidence="2 3" id="KW-0238">DNA-binding</keyword>
<dbReference type="PANTHER" id="PTHR11849:SF133">
    <property type="entry name" value="ETS DOMAIN-CONTAINING PROTEIN"/>
    <property type="match status" value="1"/>
</dbReference>
<evidence type="ECO:0000313" key="7">
    <source>
        <dbReference type="Proteomes" id="UP000827892"/>
    </source>
</evidence>
<dbReference type="GO" id="GO:0043565">
    <property type="term" value="F:sequence-specific DNA binding"/>
    <property type="evidence" value="ECO:0007669"/>
    <property type="project" value="InterPro"/>
</dbReference>
<comment type="subcellular location">
    <subcellularLocation>
        <location evidence="3">Nucleus</location>
    </subcellularLocation>
</comment>
<dbReference type="InterPro" id="IPR036390">
    <property type="entry name" value="WH_DNA-bd_sf"/>
</dbReference>
<feature type="domain" description="ETS" evidence="5">
    <location>
        <begin position="80"/>
        <end position="161"/>
    </location>
</feature>
<evidence type="ECO:0000313" key="6">
    <source>
        <dbReference type="EMBL" id="ULT97872.1"/>
    </source>
</evidence>
<dbReference type="InterPro" id="IPR000418">
    <property type="entry name" value="Ets_dom"/>
</dbReference>
<evidence type="ECO:0000256" key="1">
    <source>
        <dbReference type="ARBA" id="ARBA00005562"/>
    </source>
</evidence>
<dbReference type="InterPro" id="IPR046328">
    <property type="entry name" value="ETS_fam"/>
</dbReference>
<dbReference type="EMBL" id="CP090894">
    <property type="protein sequence ID" value="ULT97872.1"/>
    <property type="molecule type" value="Genomic_DNA"/>
</dbReference>
<dbReference type="Pfam" id="PF00178">
    <property type="entry name" value="Ets"/>
    <property type="match status" value="1"/>
</dbReference>
<feature type="compositionally biased region" description="Polar residues" evidence="4">
    <location>
        <begin position="446"/>
        <end position="458"/>
    </location>
</feature>
<dbReference type="InterPro" id="IPR036388">
    <property type="entry name" value="WH-like_DNA-bd_sf"/>
</dbReference>
<evidence type="ECO:0000256" key="4">
    <source>
        <dbReference type="SAM" id="MobiDB-lite"/>
    </source>
</evidence>
<dbReference type="PROSITE" id="PS00345">
    <property type="entry name" value="ETS_DOMAIN_1"/>
    <property type="match status" value="1"/>
</dbReference>